<dbReference type="InterPro" id="IPR011060">
    <property type="entry name" value="RibuloseP-bd_barrel"/>
</dbReference>
<proteinExistence type="predicted"/>
<comment type="catalytic activity">
    <reaction evidence="8">
        <text>(1S,2R)-1-C-(indol-3-yl)glycerol 3-phosphate + L-serine = D-glyceraldehyde 3-phosphate + L-tryptophan + H2O</text>
        <dbReference type="Rhea" id="RHEA:10532"/>
        <dbReference type="ChEBI" id="CHEBI:15377"/>
        <dbReference type="ChEBI" id="CHEBI:33384"/>
        <dbReference type="ChEBI" id="CHEBI:57912"/>
        <dbReference type="ChEBI" id="CHEBI:58866"/>
        <dbReference type="ChEBI" id="CHEBI:59776"/>
        <dbReference type="EC" id="4.2.1.20"/>
    </reaction>
</comment>
<evidence type="ECO:0000256" key="5">
    <source>
        <dbReference type="ARBA" id="ARBA00022822"/>
    </source>
</evidence>
<reference evidence="9" key="2">
    <citation type="journal article" date="2014" name="ISME J.">
        <title>Microbial stratification in low pH oxic and suboxic macroscopic growths along an acid mine drainage.</title>
        <authorList>
            <person name="Mendez-Garcia C."/>
            <person name="Mesa V."/>
            <person name="Sprenger R.R."/>
            <person name="Richter M."/>
            <person name="Diez M.S."/>
            <person name="Solano J."/>
            <person name="Bargiela R."/>
            <person name="Golyshina O.V."/>
            <person name="Manteca A."/>
            <person name="Ramos J.L."/>
            <person name="Gallego J.R."/>
            <person name="Llorente I."/>
            <person name="Martins Dos Santos V.A."/>
            <person name="Jensen O.N."/>
            <person name="Pelaez A.I."/>
            <person name="Sanchez J."/>
            <person name="Ferrer M."/>
        </authorList>
    </citation>
    <scope>NUCLEOTIDE SEQUENCE</scope>
</reference>
<dbReference type="Pfam" id="PF00290">
    <property type="entry name" value="Trp_syntA"/>
    <property type="match status" value="1"/>
</dbReference>
<comment type="subunit">
    <text evidence="2">Tetramer of two alpha and two beta chains.</text>
</comment>
<keyword evidence="4" id="KW-0028">Amino-acid biosynthesis</keyword>
<dbReference type="EMBL" id="AUZZ01006822">
    <property type="protein sequence ID" value="EQD44826.1"/>
    <property type="molecule type" value="Genomic_DNA"/>
</dbReference>
<evidence type="ECO:0000256" key="6">
    <source>
        <dbReference type="ARBA" id="ARBA00023141"/>
    </source>
</evidence>
<protein>
    <recommendedName>
        <fullName evidence="3">tryptophan synthase</fullName>
        <ecNumber evidence="3">4.2.1.20</ecNumber>
    </recommendedName>
</protein>
<evidence type="ECO:0000256" key="7">
    <source>
        <dbReference type="ARBA" id="ARBA00023239"/>
    </source>
</evidence>
<dbReference type="PANTHER" id="PTHR43406">
    <property type="entry name" value="TRYPTOPHAN SYNTHASE, ALPHA CHAIN"/>
    <property type="match status" value="1"/>
</dbReference>
<keyword evidence="6" id="KW-0057">Aromatic amino acid biosynthesis</keyword>
<dbReference type="SUPFAM" id="SSF51366">
    <property type="entry name" value="Ribulose-phoshate binding barrel"/>
    <property type="match status" value="1"/>
</dbReference>
<dbReference type="GO" id="GO:0005829">
    <property type="term" value="C:cytosol"/>
    <property type="evidence" value="ECO:0007669"/>
    <property type="project" value="TreeGrafter"/>
</dbReference>
<evidence type="ECO:0000313" key="9">
    <source>
        <dbReference type="EMBL" id="EQD44826.1"/>
    </source>
</evidence>
<keyword evidence="7" id="KW-0456">Lyase</keyword>
<accession>T0ZA32</accession>
<dbReference type="GO" id="GO:0004834">
    <property type="term" value="F:tryptophan synthase activity"/>
    <property type="evidence" value="ECO:0007669"/>
    <property type="project" value="UniProtKB-EC"/>
</dbReference>
<dbReference type="CDD" id="cd04724">
    <property type="entry name" value="Tryptophan_synthase_alpha"/>
    <property type="match status" value="1"/>
</dbReference>
<evidence type="ECO:0000256" key="8">
    <source>
        <dbReference type="ARBA" id="ARBA00049047"/>
    </source>
</evidence>
<evidence type="ECO:0000256" key="3">
    <source>
        <dbReference type="ARBA" id="ARBA00012043"/>
    </source>
</evidence>
<organism evidence="9">
    <name type="scientific">mine drainage metagenome</name>
    <dbReference type="NCBI Taxonomy" id="410659"/>
    <lineage>
        <taxon>unclassified sequences</taxon>
        <taxon>metagenomes</taxon>
        <taxon>ecological metagenomes</taxon>
    </lineage>
</organism>
<evidence type="ECO:0000256" key="1">
    <source>
        <dbReference type="ARBA" id="ARBA00004733"/>
    </source>
</evidence>
<comment type="caution">
    <text evidence="9">The sequence shown here is derived from an EMBL/GenBank/DDBJ whole genome shotgun (WGS) entry which is preliminary data.</text>
</comment>
<name>T0ZA32_9ZZZZ</name>
<dbReference type="EC" id="4.2.1.20" evidence="3"/>
<reference evidence="9" key="1">
    <citation type="submission" date="2013-08" db="EMBL/GenBank/DDBJ databases">
        <authorList>
            <person name="Mendez C."/>
            <person name="Richter M."/>
            <person name="Ferrer M."/>
            <person name="Sanchez J."/>
        </authorList>
    </citation>
    <scope>NUCLEOTIDE SEQUENCE</scope>
</reference>
<dbReference type="PANTHER" id="PTHR43406:SF1">
    <property type="entry name" value="TRYPTOPHAN SYNTHASE ALPHA CHAIN, CHLOROPLASTIC"/>
    <property type="match status" value="1"/>
</dbReference>
<evidence type="ECO:0000256" key="4">
    <source>
        <dbReference type="ARBA" id="ARBA00022605"/>
    </source>
</evidence>
<dbReference type="NCBIfam" id="TIGR00262">
    <property type="entry name" value="trpA"/>
    <property type="match status" value="1"/>
</dbReference>
<dbReference type="AlphaFoldDB" id="T0ZA32"/>
<sequence length="188" mass="19761">EAGVTPSSILSGVRNTDFSVPIAVMTYYNIIHHAGHERFAKELRENGIAASIIPDLQLDEATDWISVAAGNGIENVLLAAPSTPPERLKRLADNSRGFVYGVGHMGVTGERASLADSASEIAKRLKECTEKPVLVGVGVSNAEQAAIVSQVSDGVIVGSALVRRLLEGGGPEGAFEFIRELRNGLDGA</sequence>
<gene>
    <name evidence="9" type="ORF">B2A_09449</name>
</gene>
<feature type="non-terminal residue" evidence="9">
    <location>
        <position position="1"/>
    </location>
</feature>
<comment type="pathway">
    <text evidence="1">Amino-acid biosynthesis; L-tryptophan biosynthesis; L-tryptophan from chorismate: step 5/5.</text>
</comment>
<dbReference type="InterPro" id="IPR002028">
    <property type="entry name" value="Trp_synthase_suA"/>
</dbReference>
<evidence type="ECO:0000256" key="2">
    <source>
        <dbReference type="ARBA" id="ARBA00011270"/>
    </source>
</evidence>
<keyword evidence="5" id="KW-0822">Tryptophan biosynthesis</keyword>
<dbReference type="InterPro" id="IPR013785">
    <property type="entry name" value="Aldolase_TIM"/>
</dbReference>
<dbReference type="UniPathway" id="UPA00035">
    <property type="reaction ID" value="UER00044"/>
</dbReference>
<dbReference type="Gene3D" id="3.20.20.70">
    <property type="entry name" value="Aldolase class I"/>
    <property type="match status" value="1"/>
</dbReference>